<feature type="domain" description="RRM" evidence="5">
    <location>
        <begin position="139"/>
        <end position="221"/>
    </location>
</feature>
<organism evidence="6 7">
    <name type="scientific">Bursaphelenchus xylophilus</name>
    <name type="common">Pinewood nematode worm</name>
    <name type="synonym">Aphelenchoides xylophilus</name>
    <dbReference type="NCBI Taxonomy" id="6326"/>
    <lineage>
        <taxon>Eukaryota</taxon>
        <taxon>Metazoa</taxon>
        <taxon>Ecdysozoa</taxon>
        <taxon>Nematoda</taxon>
        <taxon>Chromadorea</taxon>
        <taxon>Rhabditida</taxon>
        <taxon>Tylenchina</taxon>
        <taxon>Tylenchomorpha</taxon>
        <taxon>Aphelenchoidea</taxon>
        <taxon>Aphelenchoididae</taxon>
        <taxon>Bursaphelenchus</taxon>
    </lineage>
</organism>
<evidence type="ECO:0000313" key="6">
    <source>
        <dbReference type="Proteomes" id="UP000095284"/>
    </source>
</evidence>
<evidence type="ECO:0000256" key="3">
    <source>
        <dbReference type="ARBA" id="ARBA00023242"/>
    </source>
</evidence>
<feature type="domain" description="RRM" evidence="5">
    <location>
        <begin position="350"/>
        <end position="426"/>
    </location>
</feature>
<proteinExistence type="predicted"/>
<dbReference type="FunFam" id="3.30.70.330:FF:000037">
    <property type="entry name" value="RNA-binding protein with multiple splicing 2"/>
    <property type="match status" value="1"/>
</dbReference>
<evidence type="ECO:0000313" key="7">
    <source>
        <dbReference type="WBParaSite" id="BXY_0952700.1"/>
    </source>
</evidence>
<dbReference type="WBParaSite" id="BXY_0952700.1">
    <property type="protein sequence ID" value="BXY_0952700.1"/>
    <property type="gene ID" value="BXY_0952700"/>
</dbReference>
<dbReference type="Proteomes" id="UP000095284">
    <property type="component" value="Unplaced"/>
</dbReference>
<dbReference type="FunFam" id="3.30.70.330:FF:000029">
    <property type="entry name" value="U2 small nuclear ribonucleoprotein B"/>
    <property type="match status" value="1"/>
</dbReference>
<evidence type="ECO:0000259" key="5">
    <source>
        <dbReference type="PROSITE" id="PS50102"/>
    </source>
</evidence>
<evidence type="ECO:0000256" key="4">
    <source>
        <dbReference type="PROSITE-ProRule" id="PRU00176"/>
    </source>
</evidence>
<reference evidence="7" key="1">
    <citation type="submission" date="2016-11" db="UniProtKB">
        <authorList>
            <consortium name="WormBaseParasite"/>
        </authorList>
    </citation>
    <scope>IDENTIFICATION</scope>
</reference>
<evidence type="ECO:0000256" key="2">
    <source>
        <dbReference type="ARBA" id="ARBA00022884"/>
    </source>
</evidence>
<protein>
    <submittedName>
        <fullName evidence="7">Protein couch potato</fullName>
    </submittedName>
</protein>
<dbReference type="PROSITE" id="PS50102">
    <property type="entry name" value="RRM"/>
    <property type="match status" value="2"/>
</dbReference>
<dbReference type="Gene3D" id="3.30.70.330">
    <property type="match status" value="2"/>
</dbReference>
<dbReference type="InterPro" id="IPR035979">
    <property type="entry name" value="RBD_domain_sf"/>
</dbReference>
<name>A0A1I7S932_BURXY</name>
<dbReference type="InterPro" id="IPR012677">
    <property type="entry name" value="Nucleotide-bd_a/b_plait_sf"/>
</dbReference>
<dbReference type="GO" id="GO:0005634">
    <property type="term" value="C:nucleus"/>
    <property type="evidence" value="ECO:0007669"/>
    <property type="project" value="UniProtKB-SubCell"/>
</dbReference>
<sequence>MAQCHWSQCHYLFIDYQLKYSLSRLSVRNEERRRHQDVCNSLPWHGDGLAFVAKWFPLVGEVFLRFGRVQVFRPLPKHCTHISSWGRHLSPTKQFTPPLSITFPFSSTMEHSKMVNAVSMESLDNCSTISSLEPPSQVRTLFVSGLPLDCKPRELYLLFRAYNGYENSLLKVTNKNGKISAPVGFVTFSTRQDADDACRKLQGVRFDPDCTSTIRLELARSNTKVPKPKQQSPPIISPATLSALLPGQSQPTQYLAQTLTNQTPDLQGFVDHLTYLNEQPLFGLQVNPYQQSLHLLPNGQANGHSYLNQQALAAAFAQIQQQQQQIPLNLLAAAAQTAPNTVNSMNPPCSTLFVANLGTSVTEDEVRNAFKQYPGFSRIRMHHKGSSSSVAFVEYLSVHHAAVALQGLQGFQLGNGNSIRIEYAKAKMGETNNNTSNGIKADI</sequence>
<dbReference type="InterPro" id="IPR000504">
    <property type="entry name" value="RRM_dom"/>
</dbReference>
<keyword evidence="2 4" id="KW-0694">RNA-binding</keyword>
<dbReference type="eggNOG" id="KOG1457">
    <property type="taxonomic scope" value="Eukaryota"/>
</dbReference>
<dbReference type="GO" id="GO:0003723">
    <property type="term" value="F:RNA binding"/>
    <property type="evidence" value="ECO:0007669"/>
    <property type="project" value="UniProtKB-UniRule"/>
</dbReference>
<comment type="subcellular location">
    <subcellularLocation>
        <location evidence="1">Nucleus</location>
    </subcellularLocation>
</comment>
<accession>A0A1I7S932</accession>
<dbReference type="PANTHER" id="PTHR10501">
    <property type="entry name" value="U1 SMALL NUCLEAR RIBONUCLEOPROTEIN A/U2 SMALL NUCLEAR RIBONUCLEOPROTEIN B"/>
    <property type="match status" value="1"/>
</dbReference>
<evidence type="ECO:0000256" key="1">
    <source>
        <dbReference type="ARBA" id="ARBA00004123"/>
    </source>
</evidence>
<dbReference type="AlphaFoldDB" id="A0A1I7S932"/>
<dbReference type="Pfam" id="PF00076">
    <property type="entry name" value="RRM_1"/>
    <property type="match status" value="2"/>
</dbReference>
<keyword evidence="3" id="KW-0539">Nucleus</keyword>
<dbReference type="SMART" id="SM00360">
    <property type="entry name" value="RRM"/>
    <property type="match status" value="2"/>
</dbReference>
<dbReference type="SUPFAM" id="SSF54928">
    <property type="entry name" value="RNA-binding domain, RBD"/>
    <property type="match status" value="2"/>
</dbReference>